<dbReference type="eggNOG" id="KOG0254">
    <property type="taxonomic scope" value="Eukaryota"/>
</dbReference>
<dbReference type="GO" id="GO:0005351">
    <property type="term" value="F:carbohydrate:proton symporter activity"/>
    <property type="evidence" value="ECO:0007669"/>
    <property type="project" value="TreeGrafter"/>
</dbReference>
<dbReference type="EMBL" id="KB932993">
    <property type="protein sequence ID" value="EOO01446.1"/>
    <property type="molecule type" value="Genomic_DNA"/>
</dbReference>
<dbReference type="InterPro" id="IPR005828">
    <property type="entry name" value="MFS_sugar_transport-like"/>
</dbReference>
<dbReference type="Gene3D" id="1.20.1250.20">
    <property type="entry name" value="MFS general substrate transporter like domains"/>
    <property type="match status" value="2"/>
</dbReference>
<gene>
    <name evidence="6" type="ORF">UCRPA7_3090</name>
</gene>
<dbReference type="KEGG" id="tmn:UCRPA7_3090"/>
<dbReference type="InterPro" id="IPR036259">
    <property type="entry name" value="MFS_trans_sf"/>
</dbReference>
<keyword evidence="2 5" id="KW-0812">Transmembrane</keyword>
<dbReference type="InterPro" id="IPR050360">
    <property type="entry name" value="MFS_Sugar_Transporters"/>
</dbReference>
<evidence type="ECO:0000256" key="5">
    <source>
        <dbReference type="SAM" id="Phobius"/>
    </source>
</evidence>
<evidence type="ECO:0000256" key="1">
    <source>
        <dbReference type="ARBA" id="ARBA00004141"/>
    </source>
</evidence>
<protein>
    <submittedName>
        <fullName evidence="6">Putative mfs sugar protein</fullName>
    </submittedName>
</protein>
<feature type="transmembrane region" description="Helical" evidence="5">
    <location>
        <begin position="83"/>
        <end position="105"/>
    </location>
</feature>
<reference evidence="7" key="1">
    <citation type="journal article" date="2013" name="Genome Announc.">
        <title>Draft genome sequence of the ascomycete Phaeoacremonium aleophilum strain UCR-PA7, a causal agent of the esca disease complex in grapevines.</title>
        <authorList>
            <person name="Blanco-Ulate B."/>
            <person name="Rolshausen P."/>
            <person name="Cantu D."/>
        </authorList>
    </citation>
    <scope>NUCLEOTIDE SEQUENCE [LARGE SCALE GENOMIC DNA]</scope>
    <source>
        <strain evidence="7">UCR-PA7</strain>
    </source>
</reference>
<keyword evidence="7" id="KW-1185">Reference proteome</keyword>
<dbReference type="SUPFAM" id="SSF103473">
    <property type="entry name" value="MFS general substrate transporter"/>
    <property type="match status" value="1"/>
</dbReference>
<dbReference type="OrthoDB" id="6133115at2759"/>
<dbReference type="GO" id="GO:0016020">
    <property type="term" value="C:membrane"/>
    <property type="evidence" value="ECO:0007669"/>
    <property type="project" value="UniProtKB-SubCell"/>
</dbReference>
<evidence type="ECO:0000256" key="2">
    <source>
        <dbReference type="ARBA" id="ARBA00022692"/>
    </source>
</evidence>
<dbReference type="HOGENOM" id="CLU_001265_30_13_1"/>
<dbReference type="RefSeq" id="XP_007913762.1">
    <property type="nucleotide sequence ID" value="XM_007915571.1"/>
</dbReference>
<proteinExistence type="predicted"/>
<dbReference type="PANTHER" id="PTHR48022">
    <property type="entry name" value="PLASTIDIC GLUCOSE TRANSPORTER 4"/>
    <property type="match status" value="1"/>
</dbReference>
<dbReference type="AlphaFoldDB" id="R8BQ19"/>
<keyword evidence="4 5" id="KW-0472">Membrane</keyword>
<evidence type="ECO:0000313" key="7">
    <source>
        <dbReference type="Proteomes" id="UP000014074"/>
    </source>
</evidence>
<dbReference type="PANTHER" id="PTHR48022:SF29">
    <property type="entry name" value="SUGAR TRANSPORTER, PUTATIVE (AFU_ORTHOLOGUE AFUA_6G14500)-RELATED"/>
    <property type="match status" value="1"/>
</dbReference>
<feature type="transmembrane region" description="Helical" evidence="5">
    <location>
        <begin position="155"/>
        <end position="178"/>
    </location>
</feature>
<evidence type="ECO:0000313" key="6">
    <source>
        <dbReference type="EMBL" id="EOO01446.1"/>
    </source>
</evidence>
<feature type="transmembrane region" description="Helical" evidence="5">
    <location>
        <begin position="198"/>
        <end position="220"/>
    </location>
</feature>
<dbReference type="GeneID" id="19323406"/>
<sequence>MAPSLLQIAFVFFLPESPRFLMSKDRHEEASRILIKYHGEGNADSDFVKAEIAEVKTTIALEMEQSKRSWLDMLRTAGMRRRVLIGSLLGVFTQLSGNVVISYYLGDCLKLIGYTNSDFQAKYNLGKECFNLVCAVTIALFVMKFKRRTMYMTGILAYLVELFPFATRARGIAIFQFFGKAAQFFGTNVNPIGFDSIGWKWLLVYCCWIFVEAVLIWFLWPETSGRTLEELAFLFEDEELAHRTTAAVEKQIHGEELGNPNTTAEHREA</sequence>
<evidence type="ECO:0000256" key="3">
    <source>
        <dbReference type="ARBA" id="ARBA00022989"/>
    </source>
</evidence>
<feature type="transmembrane region" description="Helical" evidence="5">
    <location>
        <begin position="125"/>
        <end position="143"/>
    </location>
</feature>
<name>R8BQ19_PHAM7</name>
<keyword evidence="3 5" id="KW-1133">Transmembrane helix</keyword>
<organism evidence="6 7">
    <name type="scientific">Phaeoacremonium minimum (strain UCR-PA7)</name>
    <name type="common">Esca disease fungus</name>
    <name type="synonym">Togninia minima</name>
    <dbReference type="NCBI Taxonomy" id="1286976"/>
    <lineage>
        <taxon>Eukaryota</taxon>
        <taxon>Fungi</taxon>
        <taxon>Dikarya</taxon>
        <taxon>Ascomycota</taxon>
        <taxon>Pezizomycotina</taxon>
        <taxon>Sordariomycetes</taxon>
        <taxon>Sordariomycetidae</taxon>
        <taxon>Togniniales</taxon>
        <taxon>Togniniaceae</taxon>
        <taxon>Phaeoacremonium</taxon>
    </lineage>
</organism>
<comment type="subcellular location">
    <subcellularLocation>
        <location evidence="1">Membrane</location>
        <topology evidence="1">Multi-pass membrane protein</topology>
    </subcellularLocation>
</comment>
<dbReference type="Pfam" id="PF00083">
    <property type="entry name" value="Sugar_tr"/>
    <property type="match status" value="1"/>
</dbReference>
<dbReference type="Proteomes" id="UP000014074">
    <property type="component" value="Unassembled WGS sequence"/>
</dbReference>
<accession>R8BQ19</accession>
<evidence type="ECO:0000256" key="4">
    <source>
        <dbReference type="ARBA" id="ARBA00023136"/>
    </source>
</evidence>